<accession>A0A1T4S108</accession>
<dbReference type="InterPro" id="IPR009045">
    <property type="entry name" value="Zn_M74/Hedgehog-like"/>
</dbReference>
<dbReference type="Gene3D" id="3.30.1380.10">
    <property type="match status" value="1"/>
</dbReference>
<dbReference type="RefSeq" id="WP_078777446.1">
    <property type="nucleotide sequence ID" value="NZ_FUWU01000082.1"/>
</dbReference>
<evidence type="ECO:0000259" key="1">
    <source>
        <dbReference type="Pfam" id="PF08291"/>
    </source>
</evidence>
<dbReference type="InterPro" id="IPR013230">
    <property type="entry name" value="Peptidase_M15A_C"/>
</dbReference>
<dbReference type="EMBL" id="FUWU01000100">
    <property type="protein sequence ID" value="SKA21934.1"/>
    <property type="molecule type" value="Genomic_DNA"/>
</dbReference>
<evidence type="ECO:0000313" key="2">
    <source>
        <dbReference type="EMBL" id="SKA17645.1"/>
    </source>
</evidence>
<dbReference type="SUPFAM" id="SSF55166">
    <property type="entry name" value="Hedgehog/DD-peptidase"/>
    <property type="match status" value="1"/>
</dbReference>
<dbReference type="Proteomes" id="UP000190449">
    <property type="component" value="Unassembled WGS sequence"/>
</dbReference>
<name>A0A1T4S108_9BACT</name>
<evidence type="ECO:0000313" key="4">
    <source>
        <dbReference type="Proteomes" id="UP000190449"/>
    </source>
</evidence>
<dbReference type="AlphaFoldDB" id="A0A1T4S108"/>
<reference evidence="3 4" key="1">
    <citation type="submission" date="2017-02" db="EMBL/GenBank/DDBJ databases">
        <authorList>
            <person name="Peterson S.W."/>
        </authorList>
    </citation>
    <scope>NUCLEOTIDE SEQUENCE [LARGE SCALE GENOMIC DNA]</scope>
    <source>
        <strain evidence="3 4">ATCC 43854</strain>
    </source>
</reference>
<dbReference type="STRING" id="28122.SAMN02745108_02796"/>
<dbReference type="Pfam" id="PF08291">
    <property type="entry name" value="Peptidase_M15_3"/>
    <property type="match status" value="1"/>
</dbReference>
<gene>
    <name evidence="2" type="ORF">SAMN02745108_02796</name>
    <name evidence="3" type="ORF">SAMN02745108_02929</name>
</gene>
<evidence type="ECO:0000313" key="3">
    <source>
        <dbReference type="EMBL" id="SKA21934.1"/>
    </source>
</evidence>
<sequence>MKSEKIFPNFTLKEMLSTSTGLPNFPETWEQFVNLHSLAGFLQCVRNIYGKPIIVNSAFRSEAVNEKAGGVKSSYHLKGLAADIRGTDAKGNAELLGILKRNISQIDQLIAYRSVTSKRIRFIHVGLPEAEKKPRMQVMEK</sequence>
<organism evidence="3 4">
    <name type="scientific">Fibrobacter intestinalis</name>
    <dbReference type="NCBI Taxonomy" id="28122"/>
    <lineage>
        <taxon>Bacteria</taxon>
        <taxon>Pseudomonadati</taxon>
        <taxon>Fibrobacterota</taxon>
        <taxon>Fibrobacteria</taxon>
        <taxon>Fibrobacterales</taxon>
        <taxon>Fibrobacteraceae</taxon>
        <taxon>Fibrobacter</taxon>
    </lineage>
</organism>
<dbReference type="EMBL" id="FUWU01000082">
    <property type="protein sequence ID" value="SKA17645.1"/>
    <property type="molecule type" value="Genomic_DNA"/>
</dbReference>
<feature type="domain" description="Peptidase M15A C-terminal" evidence="1">
    <location>
        <begin position="12"/>
        <end position="102"/>
    </location>
</feature>
<proteinExistence type="predicted"/>
<protein>
    <submittedName>
        <fullName evidence="3">Peptidase M15</fullName>
    </submittedName>
</protein>